<evidence type="ECO:0000256" key="3">
    <source>
        <dbReference type="ARBA" id="ARBA00022692"/>
    </source>
</evidence>
<dbReference type="GO" id="GO:0015245">
    <property type="term" value="F:fatty acid transmembrane transporter activity"/>
    <property type="evidence" value="ECO:0007669"/>
    <property type="project" value="TreeGrafter"/>
</dbReference>
<organism evidence="7 8">
    <name type="scientific">Musa troglodytarum</name>
    <name type="common">fe'i banana</name>
    <dbReference type="NCBI Taxonomy" id="320322"/>
    <lineage>
        <taxon>Eukaryota</taxon>
        <taxon>Viridiplantae</taxon>
        <taxon>Streptophyta</taxon>
        <taxon>Embryophyta</taxon>
        <taxon>Tracheophyta</taxon>
        <taxon>Spermatophyta</taxon>
        <taxon>Magnoliopsida</taxon>
        <taxon>Liliopsida</taxon>
        <taxon>Zingiberales</taxon>
        <taxon>Musaceae</taxon>
        <taxon>Musa</taxon>
    </lineage>
</organism>
<sequence length="352" mass="38988">MKGRKTPIALLWVPSAPPFLYFPSLLRTPSFRNSDFPMAASLRGFVRLRNPNPNLYATRPVASFSFPSGAVPRRLDSSNSPLSRRGLGTRLVLVDRRPTKIIPLAASDDEPKHLDIKEEESDAEVNAWAAQEQWKAALEHFKTEALKVKAVSEEAYGVYSKKAMEILMDTSEKLKIQADKAHQDLSMIAKEISQEGNKYLAAAAKNSPDSVKDILETYASVDELKNMSSIRDFYFGIPYGSFLAIGGFMHFMLTGSIPAIRFGVVLGTAILALSVSSLRSWKNGKTTPLLLIGQTAISAIIFCRQWLLCSQRGSFPNLLLLLVSGMMVGFYAYRIIIDHYNKGSNVEQSSES</sequence>
<dbReference type="InterPro" id="IPR044890">
    <property type="entry name" value="TMEM14_sf"/>
</dbReference>
<feature type="transmembrane region" description="Helical" evidence="6">
    <location>
        <begin position="259"/>
        <end position="277"/>
    </location>
</feature>
<accession>A0A9E7FQ82</accession>
<dbReference type="PANTHER" id="PTHR12668:SF43">
    <property type="entry name" value="TRANSMEMBRANE PROTEIN 14 HOMOLOG"/>
    <property type="match status" value="1"/>
</dbReference>
<dbReference type="Gene3D" id="1.10.10.1740">
    <property type="entry name" value="Transmembrane protein 14-like"/>
    <property type="match status" value="1"/>
</dbReference>
<dbReference type="PANTHER" id="PTHR12668">
    <property type="entry name" value="TRANSMEMBRANE PROTEIN 14, 15"/>
    <property type="match status" value="1"/>
</dbReference>
<protein>
    <submittedName>
        <fullName evidence="7">Non-green plastid inner envelope membrane protein</fullName>
    </submittedName>
</protein>
<dbReference type="Proteomes" id="UP001055439">
    <property type="component" value="Chromosome 4"/>
</dbReference>
<name>A0A9E7FQ82_9LILI</name>
<reference evidence="7" key="1">
    <citation type="submission" date="2022-05" db="EMBL/GenBank/DDBJ databases">
        <title>The Musa troglodytarum L. genome provides insights into the mechanism of non-climacteric behaviour and enrichment of carotenoids.</title>
        <authorList>
            <person name="Wang J."/>
        </authorList>
    </citation>
    <scope>NUCLEOTIDE SEQUENCE</scope>
    <source>
        <tissue evidence="7">Leaf</tissue>
    </source>
</reference>
<dbReference type="EMBL" id="CP097506">
    <property type="protein sequence ID" value="URD98344.1"/>
    <property type="molecule type" value="Genomic_DNA"/>
</dbReference>
<gene>
    <name evidence="7" type="ORF">MUK42_32437</name>
</gene>
<feature type="transmembrane region" description="Helical" evidence="6">
    <location>
        <begin position="289"/>
        <end position="308"/>
    </location>
</feature>
<dbReference type="EMBL" id="CP097506">
    <property type="protein sequence ID" value="URD98346.1"/>
    <property type="molecule type" value="Genomic_DNA"/>
</dbReference>
<dbReference type="Pfam" id="PF03647">
    <property type="entry name" value="Tmemb_14"/>
    <property type="match status" value="1"/>
</dbReference>
<evidence type="ECO:0000256" key="1">
    <source>
        <dbReference type="ARBA" id="ARBA00004370"/>
    </source>
</evidence>
<comment type="similarity">
    <text evidence="2">Belongs to the TMEM14 family.</text>
</comment>
<dbReference type="AlphaFoldDB" id="A0A9E7FQ82"/>
<dbReference type="GO" id="GO:0009706">
    <property type="term" value="C:chloroplast inner membrane"/>
    <property type="evidence" value="ECO:0007669"/>
    <property type="project" value="TreeGrafter"/>
</dbReference>
<evidence type="ECO:0000313" key="8">
    <source>
        <dbReference type="Proteomes" id="UP001055439"/>
    </source>
</evidence>
<keyword evidence="5 6" id="KW-0472">Membrane</keyword>
<evidence type="ECO:0000256" key="2">
    <source>
        <dbReference type="ARBA" id="ARBA00007590"/>
    </source>
</evidence>
<evidence type="ECO:0000256" key="5">
    <source>
        <dbReference type="ARBA" id="ARBA00023136"/>
    </source>
</evidence>
<evidence type="ECO:0000256" key="4">
    <source>
        <dbReference type="ARBA" id="ARBA00022989"/>
    </source>
</evidence>
<dbReference type="InterPro" id="IPR005349">
    <property type="entry name" value="TMEM14"/>
</dbReference>
<keyword evidence="4 6" id="KW-1133">Transmembrane helix</keyword>
<proteinExistence type="inferred from homology"/>
<dbReference type="OrthoDB" id="768548at2759"/>
<feature type="transmembrane region" description="Helical" evidence="6">
    <location>
        <begin position="233"/>
        <end position="253"/>
    </location>
</feature>
<keyword evidence="8" id="KW-1185">Reference proteome</keyword>
<comment type="subcellular location">
    <subcellularLocation>
        <location evidence="1">Membrane</location>
    </subcellularLocation>
</comment>
<feature type="transmembrane region" description="Helical" evidence="6">
    <location>
        <begin position="314"/>
        <end position="333"/>
    </location>
</feature>
<evidence type="ECO:0000313" key="7">
    <source>
        <dbReference type="EMBL" id="URD98346.1"/>
    </source>
</evidence>
<evidence type="ECO:0000256" key="6">
    <source>
        <dbReference type="SAM" id="Phobius"/>
    </source>
</evidence>
<keyword evidence="3 6" id="KW-0812">Transmembrane</keyword>